<dbReference type="GeneID" id="5879244"/>
<dbReference type="SUPFAM" id="SSF69819">
    <property type="entry name" value="MTH1598-like"/>
    <property type="match status" value="1"/>
</dbReference>
<proteinExistence type="inferred from homology"/>
<evidence type="ECO:0000256" key="1">
    <source>
        <dbReference type="ARBA" id="ARBA00007963"/>
    </source>
</evidence>
<dbReference type="InterPro" id="IPR023572">
    <property type="entry name" value="Archease_dom"/>
</dbReference>
<dbReference type="GO" id="GO:0072669">
    <property type="term" value="C:tRNA-splicing ligase complex"/>
    <property type="evidence" value="ECO:0007669"/>
    <property type="project" value="TreeGrafter"/>
</dbReference>
<dbReference type="EMBL" id="DS548022">
    <property type="protein sequence ID" value="EDR29512.1"/>
    <property type="molecule type" value="Genomic_DNA"/>
</dbReference>
<dbReference type="AlphaFoldDB" id="B0E7I4"/>
<dbReference type="GO" id="GO:0006388">
    <property type="term" value="P:tRNA splicing, via endonucleolytic cleavage and ligation"/>
    <property type="evidence" value="ECO:0007669"/>
    <property type="project" value="TreeGrafter"/>
</dbReference>
<keyword evidence="7" id="KW-1185">Reference proteome</keyword>
<dbReference type="KEGG" id="edi:EDI_349410"/>
<dbReference type="Gene3D" id="3.55.10.10">
    <property type="entry name" value="Archease domain"/>
    <property type="match status" value="1"/>
</dbReference>
<evidence type="ECO:0000256" key="2">
    <source>
        <dbReference type="ARBA" id="ARBA00022694"/>
    </source>
</evidence>
<evidence type="ECO:0000313" key="7">
    <source>
        <dbReference type="Proteomes" id="UP000008076"/>
    </source>
</evidence>
<keyword evidence="2" id="KW-0819">tRNA processing</keyword>
<dbReference type="Proteomes" id="UP000008076">
    <property type="component" value="Unassembled WGS sequence"/>
</dbReference>
<evidence type="ECO:0000256" key="4">
    <source>
        <dbReference type="ARBA" id="ARBA00022837"/>
    </source>
</evidence>
<dbReference type="Pfam" id="PF01951">
    <property type="entry name" value="Archease"/>
    <property type="match status" value="1"/>
</dbReference>
<dbReference type="eggNOG" id="KOG4528">
    <property type="taxonomic scope" value="Eukaryota"/>
</dbReference>
<reference evidence="7" key="1">
    <citation type="submission" date="2007-12" db="EMBL/GenBank/DDBJ databases">
        <title>Annotation of Entamoeba dispar SAW760.</title>
        <authorList>
            <person name="Lorenzi H."/>
            <person name="Inman J."/>
            <person name="Schobel S."/>
            <person name="Amedeo P."/>
            <person name="Caler E."/>
        </authorList>
    </citation>
    <scope>NUCLEOTIDE SEQUENCE [LARGE SCALE GENOMIC DNA]</scope>
    <source>
        <strain evidence="7">ATCC PRA-260 / SAW760</strain>
    </source>
</reference>
<dbReference type="InterPro" id="IPR002804">
    <property type="entry name" value="Archease"/>
</dbReference>
<keyword evidence="4" id="KW-0106">Calcium</keyword>
<feature type="domain" description="Archease" evidence="5">
    <location>
        <begin position="3"/>
        <end position="160"/>
    </location>
</feature>
<organism evidence="7">
    <name type="scientific">Entamoeba dispar (strain ATCC PRA-260 / SAW760)</name>
    <dbReference type="NCBI Taxonomy" id="370354"/>
    <lineage>
        <taxon>Eukaryota</taxon>
        <taxon>Amoebozoa</taxon>
        <taxon>Evosea</taxon>
        <taxon>Archamoebae</taxon>
        <taxon>Mastigamoebida</taxon>
        <taxon>Entamoebidae</taxon>
        <taxon>Entamoeba</taxon>
    </lineage>
</organism>
<protein>
    <recommendedName>
        <fullName evidence="5">Archease domain-containing protein</fullName>
    </recommendedName>
</protein>
<evidence type="ECO:0000259" key="5">
    <source>
        <dbReference type="Pfam" id="PF01951"/>
    </source>
</evidence>
<evidence type="ECO:0000313" key="6">
    <source>
        <dbReference type="EMBL" id="EDR29512.1"/>
    </source>
</evidence>
<name>B0E7I4_ENTDS</name>
<evidence type="ECO:0000256" key="3">
    <source>
        <dbReference type="ARBA" id="ARBA00022723"/>
    </source>
</evidence>
<gene>
    <name evidence="6" type="ORF">EDI_349410</name>
</gene>
<dbReference type="VEuPathDB" id="AmoebaDB:EDI_349410"/>
<dbReference type="OrthoDB" id="2190767at2759"/>
<dbReference type="OMA" id="AITYHKM"/>
<sequence length="160" mass="18749">MSFEYLDHPADVILHSWGKNIIEAFENAAAGMFNFMSDLTRVEEKEIKTISIDATSYEEALVKFLDSWLCVFSSDLFIGKSFKCEVFDDNDEEHIHIECKGFVVMLRKIVFYNTNQYRIGEYFIIGKHQQGTEIKAITWHNLEIYDDEKDQTHIHILLDI</sequence>
<dbReference type="PANTHER" id="PTHR12682:SF11">
    <property type="entry name" value="PROTEIN ARCHEASE"/>
    <property type="match status" value="1"/>
</dbReference>
<accession>B0E7I4</accession>
<keyword evidence="3" id="KW-0479">Metal-binding</keyword>
<dbReference type="PANTHER" id="PTHR12682">
    <property type="entry name" value="ARCHEASE"/>
    <property type="match status" value="1"/>
</dbReference>
<dbReference type="RefSeq" id="XP_001734339.1">
    <property type="nucleotide sequence ID" value="XM_001734287.1"/>
</dbReference>
<comment type="similarity">
    <text evidence="1">Belongs to the archease family.</text>
</comment>
<dbReference type="GO" id="GO:0046872">
    <property type="term" value="F:metal ion binding"/>
    <property type="evidence" value="ECO:0007669"/>
    <property type="project" value="UniProtKB-KW"/>
</dbReference>
<dbReference type="InterPro" id="IPR036820">
    <property type="entry name" value="Archease_dom_sf"/>
</dbReference>